<feature type="region of interest" description="Disordered" evidence="1">
    <location>
        <begin position="324"/>
        <end position="345"/>
    </location>
</feature>
<dbReference type="AlphaFoldDB" id="A0A7E5VSZ8"/>
<name>A0A7E5VSZ8_TRINI</name>
<evidence type="ECO:0000313" key="3">
    <source>
        <dbReference type="RefSeq" id="XP_026731468.1"/>
    </source>
</evidence>
<dbReference type="Proteomes" id="UP000322000">
    <property type="component" value="Chromosome 8"/>
</dbReference>
<dbReference type="OrthoDB" id="8113227at2759"/>
<proteinExistence type="predicted"/>
<reference evidence="3" key="1">
    <citation type="submission" date="2025-08" db="UniProtKB">
        <authorList>
            <consortium name="RefSeq"/>
        </authorList>
    </citation>
    <scope>IDENTIFICATION</scope>
</reference>
<feature type="compositionally biased region" description="Polar residues" evidence="1">
    <location>
        <begin position="183"/>
        <end position="209"/>
    </location>
</feature>
<feature type="region of interest" description="Disordered" evidence="1">
    <location>
        <begin position="169"/>
        <end position="209"/>
    </location>
</feature>
<keyword evidence="2" id="KW-1185">Reference proteome</keyword>
<accession>A0A7E5VSZ8</accession>
<protein>
    <submittedName>
        <fullName evidence="3">Uncharacterized protein LOC113496445</fullName>
    </submittedName>
</protein>
<dbReference type="RefSeq" id="XP_026731468.1">
    <property type="nucleotide sequence ID" value="XM_026875667.1"/>
</dbReference>
<organism evidence="2 3">
    <name type="scientific">Trichoplusia ni</name>
    <name type="common">Cabbage looper</name>
    <dbReference type="NCBI Taxonomy" id="7111"/>
    <lineage>
        <taxon>Eukaryota</taxon>
        <taxon>Metazoa</taxon>
        <taxon>Ecdysozoa</taxon>
        <taxon>Arthropoda</taxon>
        <taxon>Hexapoda</taxon>
        <taxon>Insecta</taxon>
        <taxon>Pterygota</taxon>
        <taxon>Neoptera</taxon>
        <taxon>Endopterygota</taxon>
        <taxon>Lepidoptera</taxon>
        <taxon>Glossata</taxon>
        <taxon>Ditrysia</taxon>
        <taxon>Noctuoidea</taxon>
        <taxon>Noctuidae</taxon>
        <taxon>Plusiinae</taxon>
        <taxon>Trichoplusia</taxon>
    </lineage>
</organism>
<evidence type="ECO:0000256" key="1">
    <source>
        <dbReference type="SAM" id="MobiDB-lite"/>
    </source>
</evidence>
<dbReference type="GeneID" id="113496445"/>
<evidence type="ECO:0000313" key="2">
    <source>
        <dbReference type="Proteomes" id="UP000322000"/>
    </source>
</evidence>
<dbReference type="KEGG" id="tnl:113496445"/>
<feature type="compositionally biased region" description="Basic and acidic residues" evidence="1">
    <location>
        <begin position="170"/>
        <end position="182"/>
    </location>
</feature>
<dbReference type="InParanoid" id="A0A7E5VSZ8"/>
<sequence length="443" mass="50467">MSNESKFRVTAAQTSALCKFFEDNPGLIRGYKKTVRNKRIVQKKWKKITDILNSCGPTRSQKSWSTYLSNIKAKLKGHSLVWRQSTDGSGPEVCNADKFNEIQLRMLKVLSKRPNPVETNIQVHQQEPSQNYYQALPIPSQTKSESICSDDDSDSEHDLIILDPYEQYDETEHPGSPEDIKSENNNGDSSRNYGNTENDSNIVPSVSRPNRMSRELKYRVTAAQTKILSAFFEANPEVVKGYKRTKKSKIRVQNKWKKISVKLNAYGPSRDPLSWSKYLSNIKAKLKGQKIKWSQSSNGTGPIICNADDFKEIQLRMLQVLSRRTNSEEAENSQSDSEIGDFNEDEINTDFDDGIYKNEGQDTEFENKFPDQVKPEQTTSSTKPAEIFVDDEFASFAKNVAQQLRNLPLPVALETQEKLLSVLRDQRIKFLIGSTRCLDPLDK</sequence>
<gene>
    <name evidence="3" type="primary">LOC113496445</name>
</gene>